<keyword evidence="11" id="KW-0614">Plasmid</keyword>
<keyword evidence="7 9" id="KW-0472">Membrane</keyword>
<evidence type="ECO:0000313" key="12">
    <source>
        <dbReference type="Proteomes" id="UP001059120"/>
    </source>
</evidence>
<dbReference type="PANTHER" id="PTHR35011">
    <property type="entry name" value="2,3-DIKETO-L-GULONATE TRAP TRANSPORTER SMALL PERMEASE PROTEIN YIAM"/>
    <property type="match status" value="1"/>
</dbReference>
<name>A0ABY5GBM2_VIBPE</name>
<keyword evidence="3" id="KW-1003">Cell membrane</keyword>
<dbReference type="Pfam" id="PF04290">
    <property type="entry name" value="DctQ"/>
    <property type="match status" value="1"/>
</dbReference>
<keyword evidence="5 9" id="KW-0812">Transmembrane</keyword>
<comment type="similarity">
    <text evidence="8 9">Belongs to the TRAP transporter small permease family.</text>
</comment>
<evidence type="ECO:0000256" key="7">
    <source>
        <dbReference type="ARBA" id="ARBA00023136"/>
    </source>
</evidence>
<dbReference type="RefSeq" id="WP_255232858.1">
    <property type="nucleotide sequence ID" value="NZ_CP090616.1"/>
</dbReference>
<evidence type="ECO:0000256" key="5">
    <source>
        <dbReference type="ARBA" id="ARBA00022692"/>
    </source>
</evidence>
<feature type="transmembrane region" description="Helical" evidence="9">
    <location>
        <begin position="87"/>
        <end position="108"/>
    </location>
</feature>
<feature type="transmembrane region" description="Helical" evidence="9">
    <location>
        <begin position="128"/>
        <end position="148"/>
    </location>
</feature>
<evidence type="ECO:0000259" key="10">
    <source>
        <dbReference type="Pfam" id="PF04290"/>
    </source>
</evidence>
<feature type="transmembrane region" description="Helical" evidence="9">
    <location>
        <begin position="48"/>
        <end position="66"/>
    </location>
</feature>
<evidence type="ECO:0000256" key="2">
    <source>
        <dbReference type="ARBA" id="ARBA00022448"/>
    </source>
</evidence>
<accession>A0ABY5GBM2</accession>
<gene>
    <name evidence="11" type="ORF">LZI70_20215</name>
</gene>
<dbReference type="InterPro" id="IPR055348">
    <property type="entry name" value="DctQ"/>
</dbReference>
<evidence type="ECO:0000256" key="6">
    <source>
        <dbReference type="ARBA" id="ARBA00022989"/>
    </source>
</evidence>
<evidence type="ECO:0000256" key="4">
    <source>
        <dbReference type="ARBA" id="ARBA00022519"/>
    </source>
</evidence>
<evidence type="ECO:0000256" key="9">
    <source>
        <dbReference type="RuleBase" id="RU369079"/>
    </source>
</evidence>
<evidence type="ECO:0000256" key="3">
    <source>
        <dbReference type="ARBA" id="ARBA00022475"/>
    </source>
</evidence>
<evidence type="ECO:0000313" key="11">
    <source>
        <dbReference type="EMBL" id="UTT87146.1"/>
    </source>
</evidence>
<reference evidence="11" key="1">
    <citation type="submission" date="2022-01" db="EMBL/GenBank/DDBJ databases">
        <title>Alginate degradation mechanism of Vibrio pelagius WXL662.</title>
        <authorList>
            <person name="He X."/>
        </authorList>
    </citation>
    <scope>NUCLEOTIDE SEQUENCE</scope>
    <source>
        <strain evidence="11">WXL662</strain>
        <plasmid evidence="11">p_1</plasmid>
    </source>
</reference>
<dbReference type="Proteomes" id="UP001059120">
    <property type="component" value="Plasmid p_1"/>
</dbReference>
<feature type="domain" description="Tripartite ATP-independent periplasmic transporters DctQ component" evidence="10">
    <location>
        <begin position="27"/>
        <end position="154"/>
    </location>
</feature>
<geneLocation type="plasmid" evidence="11 12">
    <name>p_1</name>
</geneLocation>
<comment type="subunit">
    <text evidence="9">The complex comprises the extracytoplasmic solute receptor protein and the two transmembrane proteins.</text>
</comment>
<organism evidence="11 12">
    <name type="scientific">Vibrio pelagius</name>
    <dbReference type="NCBI Taxonomy" id="28169"/>
    <lineage>
        <taxon>Bacteria</taxon>
        <taxon>Pseudomonadati</taxon>
        <taxon>Pseudomonadota</taxon>
        <taxon>Gammaproteobacteria</taxon>
        <taxon>Vibrionales</taxon>
        <taxon>Vibrionaceae</taxon>
        <taxon>Vibrio</taxon>
    </lineage>
</organism>
<sequence>MLKKTFNLLDKYFEPSIIVTFTLGLFTFIFLEIVLRPFNISIAWSGEAARFLFVWVIYLGISYAIRDGRHIRVLALVKLLPVKTQQFLNLVSNLVFLSYQGIVLYYAIKITEKSFRLGQLAPAMEIPLALLYVCLVVSAALSIIRLSITIKRDISNLFNISANNAVTKQA</sequence>
<keyword evidence="4 9" id="KW-0997">Cell inner membrane</keyword>
<protein>
    <recommendedName>
        <fullName evidence="9">TRAP transporter small permease protein</fullName>
    </recommendedName>
</protein>
<keyword evidence="12" id="KW-1185">Reference proteome</keyword>
<keyword evidence="6 9" id="KW-1133">Transmembrane helix</keyword>
<proteinExistence type="inferred from homology"/>
<dbReference type="EMBL" id="CP090616">
    <property type="protein sequence ID" value="UTT87146.1"/>
    <property type="molecule type" value="Genomic_DNA"/>
</dbReference>
<comment type="subcellular location">
    <subcellularLocation>
        <location evidence="1 9">Cell inner membrane</location>
        <topology evidence="1 9">Multi-pass membrane protein</topology>
    </subcellularLocation>
</comment>
<evidence type="ECO:0000256" key="8">
    <source>
        <dbReference type="ARBA" id="ARBA00038436"/>
    </source>
</evidence>
<keyword evidence="2 9" id="KW-0813">Transport</keyword>
<dbReference type="InterPro" id="IPR007387">
    <property type="entry name" value="TRAP_DctQ"/>
</dbReference>
<comment type="function">
    <text evidence="9">Part of the tripartite ATP-independent periplasmic (TRAP) transport system.</text>
</comment>
<feature type="transmembrane region" description="Helical" evidence="9">
    <location>
        <begin position="12"/>
        <end position="36"/>
    </location>
</feature>
<evidence type="ECO:0000256" key="1">
    <source>
        <dbReference type="ARBA" id="ARBA00004429"/>
    </source>
</evidence>